<dbReference type="Pfam" id="PF20684">
    <property type="entry name" value="Fung_rhodopsin"/>
    <property type="match status" value="1"/>
</dbReference>
<feature type="region of interest" description="Disordered" evidence="6">
    <location>
        <begin position="381"/>
        <end position="468"/>
    </location>
</feature>
<organism evidence="9 10">
    <name type="scientific">Lophiotrema nucula</name>
    <dbReference type="NCBI Taxonomy" id="690887"/>
    <lineage>
        <taxon>Eukaryota</taxon>
        <taxon>Fungi</taxon>
        <taxon>Dikarya</taxon>
        <taxon>Ascomycota</taxon>
        <taxon>Pezizomycotina</taxon>
        <taxon>Dothideomycetes</taxon>
        <taxon>Pleosporomycetidae</taxon>
        <taxon>Pleosporales</taxon>
        <taxon>Lophiotremataceae</taxon>
        <taxon>Lophiotrema</taxon>
    </lineage>
</organism>
<feature type="region of interest" description="Disordered" evidence="6">
    <location>
        <begin position="279"/>
        <end position="323"/>
    </location>
</feature>
<evidence type="ECO:0000313" key="9">
    <source>
        <dbReference type="EMBL" id="KAF2110833.1"/>
    </source>
</evidence>
<feature type="transmembrane region" description="Helical" evidence="7">
    <location>
        <begin position="209"/>
        <end position="230"/>
    </location>
</feature>
<dbReference type="InterPro" id="IPR052337">
    <property type="entry name" value="SAT4-like"/>
</dbReference>
<reference evidence="9" key="1">
    <citation type="journal article" date="2020" name="Stud. Mycol.">
        <title>101 Dothideomycetes genomes: a test case for predicting lifestyles and emergence of pathogens.</title>
        <authorList>
            <person name="Haridas S."/>
            <person name="Albert R."/>
            <person name="Binder M."/>
            <person name="Bloem J."/>
            <person name="Labutti K."/>
            <person name="Salamov A."/>
            <person name="Andreopoulos B."/>
            <person name="Baker S."/>
            <person name="Barry K."/>
            <person name="Bills G."/>
            <person name="Bluhm B."/>
            <person name="Cannon C."/>
            <person name="Castanera R."/>
            <person name="Culley D."/>
            <person name="Daum C."/>
            <person name="Ezra D."/>
            <person name="Gonzalez J."/>
            <person name="Henrissat B."/>
            <person name="Kuo A."/>
            <person name="Liang C."/>
            <person name="Lipzen A."/>
            <person name="Lutzoni F."/>
            <person name="Magnuson J."/>
            <person name="Mondo S."/>
            <person name="Nolan M."/>
            <person name="Ohm R."/>
            <person name="Pangilinan J."/>
            <person name="Park H.-J."/>
            <person name="Ramirez L."/>
            <person name="Alfaro M."/>
            <person name="Sun H."/>
            <person name="Tritt A."/>
            <person name="Yoshinaga Y."/>
            <person name="Zwiers L.-H."/>
            <person name="Turgeon B."/>
            <person name="Goodwin S."/>
            <person name="Spatafora J."/>
            <person name="Crous P."/>
            <person name="Grigoriev I."/>
        </authorList>
    </citation>
    <scope>NUCLEOTIDE SEQUENCE</scope>
    <source>
        <strain evidence="9">CBS 627.86</strain>
    </source>
</reference>
<feature type="compositionally biased region" description="Polar residues" evidence="6">
    <location>
        <begin position="424"/>
        <end position="440"/>
    </location>
</feature>
<feature type="transmembrane region" description="Helical" evidence="7">
    <location>
        <begin position="180"/>
        <end position="202"/>
    </location>
</feature>
<dbReference type="OrthoDB" id="3903189at2759"/>
<feature type="transmembrane region" description="Helical" evidence="7">
    <location>
        <begin position="41"/>
        <end position="60"/>
    </location>
</feature>
<feature type="transmembrane region" description="Helical" evidence="7">
    <location>
        <begin position="99"/>
        <end position="116"/>
    </location>
</feature>
<keyword evidence="10" id="KW-1185">Reference proteome</keyword>
<sequence length="468" mass="51897">MLQFDVESWIWYTFAIGIIAARLISRTILFKSIKGLQYDDWVMGIFVTASYTVLIVMANIEAKSQSNLLPPGFDVNTLTAEEKADREYGSKIVVVVEQMQIAVIWACKACLLILYHRLTRMVATKENIAIKMLAAYVALGFVVMEILYFAAWCRPFSEYWAVPTKSSQCNALIDHRITNAVFNISSDIVMLCIALPMFIRSLLPLKRKLILCCIFSLGIFVILCSVLNKYYSFSKPYESGWIFWYIRESSTAVLVANLPFTWTLLRKIFNLGAFDEEHPPPPTYHSSRTAGGRRTQRVHHGSGSGNAEKHPSNRNGSKGSRSMSLIGSICAAKEDDMHQVSDTTQSSGDGLLQGAVQCHDFGTVNTADIDIERGDQHPVRLGTARTMSPTPSRAGSVRLPKSPHRAHLTPSRTPSVASHDRRSMTPSLVSRPLSPSQRSYDGTAIGAPRGAGGGRSARDRKMRARLST</sequence>
<feature type="compositionally biased region" description="Polar residues" evidence="6">
    <location>
        <begin position="313"/>
        <end position="323"/>
    </location>
</feature>
<feature type="transmembrane region" description="Helical" evidence="7">
    <location>
        <begin position="12"/>
        <end position="29"/>
    </location>
</feature>
<keyword evidence="4 7" id="KW-0472">Membrane</keyword>
<dbReference type="AlphaFoldDB" id="A0A6A5YVB5"/>
<dbReference type="EMBL" id="ML977336">
    <property type="protein sequence ID" value="KAF2110833.1"/>
    <property type="molecule type" value="Genomic_DNA"/>
</dbReference>
<dbReference type="Proteomes" id="UP000799770">
    <property type="component" value="Unassembled WGS sequence"/>
</dbReference>
<keyword evidence="3 7" id="KW-1133">Transmembrane helix</keyword>
<evidence type="ECO:0000256" key="6">
    <source>
        <dbReference type="SAM" id="MobiDB-lite"/>
    </source>
</evidence>
<evidence type="ECO:0000256" key="2">
    <source>
        <dbReference type="ARBA" id="ARBA00022692"/>
    </source>
</evidence>
<evidence type="ECO:0000256" key="3">
    <source>
        <dbReference type="ARBA" id="ARBA00022989"/>
    </source>
</evidence>
<feature type="transmembrane region" description="Helical" evidence="7">
    <location>
        <begin position="128"/>
        <end position="151"/>
    </location>
</feature>
<protein>
    <recommendedName>
        <fullName evidence="8">Rhodopsin domain-containing protein</fullName>
    </recommendedName>
</protein>
<evidence type="ECO:0000256" key="5">
    <source>
        <dbReference type="ARBA" id="ARBA00038359"/>
    </source>
</evidence>
<dbReference type="PANTHER" id="PTHR33048:SF149">
    <property type="entry name" value="UBID FAMILY DECARBOXYLASE"/>
    <property type="match status" value="1"/>
</dbReference>
<dbReference type="PANTHER" id="PTHR33048">
    <property type="entry name" value="PTH11-LIKE INTEGRAL MEMBRANE PROTEIN (AFU_ORTHOLOGUE AFUA_5G11245)"/>
    <property type="match status" value="1"/>
</dbReference>
<proteinExistence type="inferred from homology"/>
<evidence type="ECO:0000313" key="10">
    <source>
        <dbReference type="Proteomes" id="UP000799770"/>
    </source>
</evidence>
<comment type="similarity">
    <text evidence="5">Belongs to the SAT4 family.</text>
</comment>
<accession>A0A6A5YVB5</accession>
<dbReference type="GO" id="GO:0016020">
    <property type="term" value="C:membrane"/>
    <property type="evidence" value="ECO:0007669"/>
    <property type="project" value="UniProtKB-SubCell"/>
</dbReference>
<evidence type="ECO:0000259" key="8">
    <source>
        <dbReference type="Pfam" id="PF20684"/>
    </source>
</evidence>
<gene>
    <name evidence="9" type="ORF">BDV96DRAFT_650450</name>
</gene>
<name>A0A6A5YVB5_9PLEO</name>
<comment type="subcellular location">
    <subcellularLocation>
        <location evidence="1">Membrane</location>
        <topology evidence="1">Multi-pass membrane protein</topology>
    </subcellularLocation>
</comment>
<evidence type="ECO:0000256" key="7">
    <source>
        <dbReference type="SAM" id="Phobius"/>
    </source>
</evidence>
<dbReference type="InterPro" id="IPR049326">
    <property type="entry name" value="Rhodopsin_dom_fungi"/>
</dbReference>
<evidence type="ECO:0000256" key="1">
    <source>
        <dbReference type="ARBA" id="ARBA00004141"/>
    </source>
</evidence>
<keyword evidence="2 7" id="KW-0812">Transmembrane</keyword>
<feature type="compositionally biased region" description="Basic residues" evidence="6">
    <location>
        <begin position="458"/>
        <end position="468"/>
    </location>
</feature>
<feature type="domain" description="Rhodopsin" evidence="8">
    <location>
        <begin position="22"/>
        <end position="267"/>
    </location>
</feature>
<evidence type="ECO:0000256" key="4">
    <source>
        <dbReference type="ARBA" id="ARBA00023136"/>
    </source>
</evidence>
<feature type="transmembrane region" description="Helical" evidence="7">
    <location>
        <begin position="242"/>
        <end position="265"/>
    </location>
</feature>